<proteinExistence type="predicted"/>
<dbReference type="PANTHER" id="PTHR43289:SF6">
    <property type="entry name" value="SERINE_THREONINE-PROTEIN KINASE NEKL-3"/>
    <property type="match status" value="1"/>
</dbReference>
<keyword evidence="4" id="KW-0067">ATP-binding</keyword>
<name>A0A2S7U4U1_9BACT</name>
<evidence type="ECO:0000256" key="5">
    <source>
        <dbReference type="SAM" id="Coils"/>
    </source>
</evidence>
<dbReference type="Pfam" id="PF00069">
    <property type="entry name" value="Pkinase"/>
    <property type="match status" value="1"/>
</dbReference>
<evidence type="ECO:0000256" key="4">
    <source>
        <dbReference type="ARBA" id="ARBA00022840"/>
    </source>
</evidence>
<evidence type="ECO:0000259" key="6">
    <source>
        <dbReference type="PROSITE" id="PS50011"/>
    </source>
</evidence>
<evidence type="ECO:0000256" key="1">
    <source>
        <dbReference type="ARBA" id="ARBA00022679"/>
    </source>
</evidence>
<dbReference type="GO" id="GO:0004674">
    <property type="term" value="F:protein serine/threonine kinase activity"/>
    <property type="evidence" value="ECO:0007669"/>
    <property type="project" value="TreeGrafter"/>
</dbReference>
<evidence type="ECO:0000313" key="8">
    <source>
        <dbReference type="Proteomes" id="UP000239907"/>
    </source>
</evidence>
<keyword evidence="1" id="KW-0808">Transferase</keyword>
<dbReference type="PANTHER" id="PTHR43289">
    <property type="entry name" value="MITOGEN-ACTIVATED PROTEIN KINASE KINASE KINASE 20-RELATED"/>
    <property type="match status" value="1"/>
</dbReference>
<sequence length="679" mass="75817">MMTESNIQTQALNQLFDQAFDERDPAEQSPLYVDLRSLEERYVQAELIAVGGMKRILKVLDRHSNRHVAMARLHEDASDLLFDPFIREARLTALLEHPNVISVHDVGVDKEEKPYFTMDLKVGDGLDVVLQKALADGGYPLSDRLDIFLKVCDAITFAHSRDVIHLDLKPANIQVGDYGEVLVCDWGLGKLIGSNDEIDDDELLNPDLLSGMTVYGQVKGTPGYMAPEQIRGEDRDKRTDIYALGGLLYAVLTCRPPLAGDTDTMQQAALSGDIVPPTERGSGVPESLSAVVMKAMALKPADRYASVSDLITDIRAFLGGFSPVAYESGLSTEFLLFYRRHRVSCNLAAAFVAMVVLVTALFVDRLSAKRVEAEMLAARLHVEKQETETLAARLRVEKEETETLAARLRVEKEDSEALLREVGLLTTVLPVDLVATGDQFSHDFFYQLPLVSYELSMRSVNDMIRTEPGRADQAREQLAYLYFMSTEFAKAKPHFEINPERMRGLARVNEALAESFDPDKHKTSATQLAGIIKTLISMNRKVQAGKFLAYDYASLGYREGYGLAVTAMFGDHAHCFNYEAETHTLTINGGGESFSLQTQQKQYPLRFLPIKRLILVDTVISDSSEITDLKILEVADLRGSQITSMGDLNMFPQLKTLIVRPDQLSQEEEIRLRPQVRIE</sequence>
<comment type="caution">
    <text evidence="7">The sequence shown here is derived from an EMBL/GenBank/DDBJ whole genome shotgun (WGS) entry which is preliminary data.</text>
</comment>
<dbReference type="InterPro" id="IPR011009">
    <property type="entry name" value="Kinase-like_dom_sf"/>
</dbReference>
<dbReference type="Gene3D" id="1.10.510.10">
    <property type="entry name" value="Transferase(Phosphotransferase) domain 1"/>
    <property type="match status" value="1"/>
</dbReference>
<dbReference type="CDD" id="cd14014">
    <property type="entry name" value="STKc_PknB_like"/>
    <property type="match status" value="1"/>
</dbReference>
<dbReference type="Gene3D" id="3.30.200.20">
    <property type="entry name" value="Phosphorylase Kinase, domain 1"/>
    <property type="match status" value="1"/>
</dbReference>
<dbReference type="Proteomes" id="UP000239907">
    <property type="component" value="Unassembled WGS sequence"/>
</dbReference>
<gene>
    <name evidence="7" type="ORF">BSZ32_13775</name>
</gene>
<dbReference type="AlphaFoldDB" id="A0A2S7U4U1"/>
<dbReference type="GO" id="GO:0005524">
    <property type="term" value="F:ATP binding"/>
    <property type="evidence" value="ECO:0007669"/>
    <property type="project" value="UniProtKB-KW"/>
</dbReference>
<dbReference type="OrthoDB" id="9801841at2"/>
<feature type="domain" description="Protein kinase" evidence="6">
    <location>
        <begin position="42"/>
        <end position="318"/>
    </location>
</feature>
<evidence type="ECO:0000256" key="3">
    <source>
        <dbReference type="ARBA" id="ARBA00022777"/>
    </source>
</evidence>
<accession>A0A2S7U4U1</accession>
<keyword evidence="5" id="KW-0175">Coiled coil</keyword>
<dbReference type="EMBL" id="MQWA01000001">
    <property type="protein sequence ID" value="PQJ29451.1"/>
    <property type="molecule type" value="Genomic_DNA"/>
</dbReference>
<keyword evidence="8" id="KW-1185">Reference proteome</keyword>
<organism evidence="7 8">
    <name type="scientific">Rubritalea profundi</name>
    <dbReference type="NCBI Taxonomy" id="1658618"/>
    <lineage>
        <taxon>Bacteria</taxon>
        <taxon>Pseudomonadati</taxon>
        <taxon>Verrucomicrobiota</taxon>
        <taxon>Verrucomicrobiia</taxon>
        <taxon>Verrucomicrobiales</taxon>
        <taxon>Rubritaleaceae</taxon>
        <taxon>Rubritalea</taxon>
    </lineage>
</organism>
<reference evidence="7 8" key="1">
    <citation type="submission" date="2016-12" db="EMBL/GenBank/DDBJ databases">
        <title>Study of bacterial adaptation to deep sea.</title>
        <authorList>
            <person name="Song J."/>
            <person name="Yoshizawa S."/>
            <person name="Kogure K."/>
        </authorList>
    </citation>
    <scope>NUCLEOTIDE SEQUENCE [LARGE SCALE GENOMIC DNA]</scope>
    <source>
        <strain evidence="7 8">SAORIC-165</strain>
    </source>
</reference>
<dbReference type="SMART" id="SM00220">
    <property type="entry name" value="S_TKc"/>
    <property type="match status" value="1"/>
</dbReference>
<protein>
    <recommendedName>
        <fullName evidence="6">Protein kinase domain-containing protein</fullName>
    </recommendedName>
</protein>
<dbReference type="PROSITE" id="PS50011">
    <property type="entry name" value="PROTEIN_KINASE_DOM"/>
    <property type="match status" value="1"/>
</dbReference>
<keyword evidence="2" id="KW-0547">Nucleotide-binding</keyword>
<evidence type="ECO:0000313" key="7">
    <source>
        <dbReference type="EMBL" id="PQJ29451.1"/>
    </source>
</evidence>
<evidence type="ECO:0000256" key="2">
    <source>
        <dbReference type="ARBA" id="ARBA00022741"/>
    </source>
</evidence>
<keyword evidence="3" id="KW-0418">Kinase</keyword>
<dbReference type="SUPFAM" id="SSF56112">
    <property type="entry name" value="Protein kinase-like (PK-like)"/>
    <property type="match status" value="1"/>
</dbReference>
<feature type="coiled-coil region" evidence="5">
    <location>
        <begin position="368"/>
        <end position="418"/>
    </location>
</feature>
<dbReference type="InterPro" id="IPR000719">
    <property type="entry name" value="Prot_kinase_dom"/>
</dbReference>
<dbReference type="RefSeq" id="WP_105043950.1">
    <property type="nucleotide sequence ID" value="NZ_MQWA01000001.1"/>
</dbReference>